<proteinExistence type="inferred from homology"/>
<keyword evidence="4" id="KW-0720">Serine protease</keyword>
<evidence type="ECO:0000313" key="7">
    <source>
        <dbReference type="Proteomes" id="UP000613582"/>
    </source>
</evidence>
<keyword evidence="3" id="KW-0378">Hydrolase</keyword>
<dbReference type="EMBL" id="BMGH01000001">
    <property type="protein sequence ID" value="GGC95826.1"/>
    <property type="molecule type" value="Genomic_DNA"/>
</dbReference>
<keyword evidence="7" id="KW-1185">Reference proteome</keyword>
<dbReference type="InterPro" id="IPR001907">
    <property type="entry name" value="ClpP"/>
</dbReference>
<protein>
    <submittedName>
        <fullName evidence="6">Peptidase S49</fullName>
    </submittedName>
</protein>
<dbReference type="AlphaFoldDB" id="A0A8J2V1B1"/>
<dbReference type="InterPro" id="IPR002142">
    <property type="entry name" value="Peptidase_S49"/>
</dbReference>
<dbReference type="GO" id="GO:0004176">
    <property type="term" value="F:ATP-dependent peptidase activity"/>
    <property type="evidence" value="ECO:0007669"/>
    <property type="project" value="InterPro"/>
</dbReference>
<dbReference type="InterPro" id="IPR029045">
    <property type="entry name" value="ClpP/crotonase-like_dom_sf"/>
</dbReference>
<keyword evidence="2" id="KW-0645">Protease</keyword>
<dbReference type="SUPFAM" id="SSF52096">
    <property type="entry name" value="ClpP/crotonase"/>
    <property type="match status" value="1"/>
</dbReference>
<dbReference type="Proteomes" id="UP000613582">
    <property type="component" value="Unassembled WGS sequence"/>
</dbReference>
<evidence type="ECO:0000259" key="5">
    <source>
        <dbReference type="Pfam" id="PF01343"/>
    </source>
</evidence>
<sequence>MSKLTELPKKLWQATPWGGPPKPTVTHLDLSGVIATSGRTGKNLNLRRLEKALDDAFKPSGLKAVAISVNSPGGSPVQSRLIHDRIRTLAAEKDVPVLTFVEDVGASGGYILSIAGDEIYADPSSVIGSIGVISGGFGFPEALSKLGVERRIYTAGSNKSQLDPFKPEDPQDIERLKVLLDELHAIFIGLVRERRHGKLSDNDEIFSGQFWAAGRAKELGLIDAIGEVRTVLKEKFGKDVKIKRIETDKKSLLQTIMSRGGMASPSLSLVDPDQLVDTLEEKSLWGRYGR</sequence>
<accession>A0A8J2V1B1</accession>
<comment type="similarity">
    <text evidence="1">Belongs to the peptidase S49 family.</text>
</comment>
<dbReference type="GO" id="GO:0006508">
    <property type="term" value="P:proteolysis"/>
    <property type="evidence" value="ECO:0007669"/>
    <property type="project" value="UniProtKB-KW"/>
</dbReference>
<comment type="caution">
    <text evidence="6">The sequence shown here is derived from an EMBL/GenBank/DDBJ whole genome shotgun (WGS) entry which is preliminary data.</text>
</comment>
<dbReference type="RefSeq" id="WP_188159327.1">
    <property type="nucleotide sequence ID" value="NZ_BMGH01000001.1"/>
</dbReference>
<feature type="domain" description="Peptidase S49" evidence="5">
    <location>
        <begin position="92"/>
        <end position="234"/>
    </location>
</feature>
<organism evidence="6 7">
    <name type="scientific">Aquisalinus flavus</name>
    <dbReference type="NCBI Taxonomy" id="1526572"/>
    <lineage>
        <taxon>Bacteria</taxon>
        <taxon>Pseudomonadati</taxon>
        <taxon>Pseudomonadota</taxon>
        <taxon>Alphaproteobacteria</taxon>
        <taxon>Parvularculales</taxon>
        <taxon>Parvularculaceae</taxon>
        <taxon>Aquisalinus</taxon>
    </lineage>
</organism>
<gene>
    <name evidence="6" type="ORF">GCM10011342_00760</name>
</gene>
<dbReference type="PRINTS" id="PR00127">
    <property type="entry name" value="CLPPROTEASEP"/>
</dbReference>
<evidence type="ECO:0000256" key="1">
    <source>
        <dbReference type="ARBA" id="ARBA00008683"/>
    </source>
</evidence>
<evidence type="ECO:0000256" key="3">
    <source>
        <dbReference type="ARBA" id="ARBA00022801"/>
    </source>
</evidence>
<dbReference type="PANTHER" id="PTHR42987">
    <property type="entry name" value="PEPTIDASE S49"/>
    <property type="match status" value="1"/>
</dbReference>
<reference evidence="6" key="2">
    <citation type="submission" date="2020-09" db="EMBL/GenBank/DDBJ databases">
        <authorList>
            <person name="Sun Q."/>
            <person name="Zhou Y."/>
        </authorList>
    </citation>
    <scope>NUCLEOTIDE SEQUENCE</scope>
    <source>
        <strain evidence="6">CGMCC 1.12921</strain>
    </source>
</reference>
<reference evidence="6" key="1">
    <citation type="journal article" date="2014" name="Int. J. Syst. Evol. Microbiol.">
        <title>Complete genome sequence of Corynebacterium casei LMG S-19264T (=DSM 44701T), isolated from a smear-ripened cheese.</title>
        <authorList>
            <consortium name="US DOE Joint Genome Institute (JGI-PGF)"/>
            <person name="Walter F."/>
            <person name="Albersmeier A."/>
            <person name="Kalinowski J."/>
            <person name="Ruckert C."/>
        </authorList>
    </citation>
    <scope>NUCLEOTIDE SEQUENCE</scope>
    <source>
        <strain evidence="6">CGMCC 1.12921</strain>
    </source>
</reference>
<evidence type="ECO:0000256" key="2">
    <source>
        <dbReference type="ARBA" id="ARBA00022670"/>
    </source>
</evidence>
<evidence type="ECO:0000313" key="6">
    <source>
        <dbReference type="EMBL" id="GGC95826.1"/>
    </source>
</evidence>
<evidence type="ECO:0000256" key="4">
    <source>
        <dbReference type="ARBA" id="ARBA00022825"/>
    </source>
</evidence>
<dbReference type="CDD" id="cd07023">
    <property type="entry name" value="S49_Sppa_N_C"/>
    <property type="match status" value="1"/>
</dbReference>
<dbReference type="Pfam" id="PF01343">
    <property type="entry name" value="Peptidase_S49"/>
    <property type="match status" value="1"/>
</dbReference>
<dbReference type="PANTHER" id="PTHR42987:SF8">
    <property type="entry name" value="PROTEINASE"/>
    <property type="match status" value="1"/>
</dbReference>
<dbReference type="Gene3D" id="6.20.330.10">
    <property type="match status" value="1"/>
</dbReference>
<dbReference type="GO" id="GO:0004252">
    <property type="term" value="F:serine-type endopeptidase activity"/>
    <property type="evidence" value="ECO:0007669"/>
    <property type="project" value="InterPro"/>
</dbReference>
<dbReference type="Gene3D" id="3.90.226.10">
    <property type="entry name" value="2-enoyl-CoA Hydratase, Chain A, domain 1"/>
    <property type="match status" value="1"/>
</dbReference>
<dbReference type="InterPro" id="IPR047272">
    <property type="entry name" value="S49_SppA_C"/>
</dbReference>
<name>A0A8J2V1B1_9PROT</name>